<dbReference type="Pfam" id="PF03662">
    <property type="entry name" value="Glyco_hydro_79n"/>
    <property type="match status" value="1"/>
</dbReference>
<keyword evidence="7" id="KW-1015">Disulfide bond</keyword>
<evidence type="ECO:0000313" key="13">
    <source>
        <dbReference type="Ensembl" id="ENSPKIP00000004674.1"/>
    </source>
</evidence>
<comment type="catalytic activity">
    <reaction evidence="9">
        <text>endohydrolysis of (1-&gt;4)-beta-D-glycosidic bonds of heparan sulfate chains in heparan sulfate proteoglycan.</text>
        <dbReference type="EC" id="3.2.1.166"/>
    </reaction>
</comment>
<evidence type="ECO:0000256" key="8">
    <source>
        <dbReference type="ARBA" id="ARBA00023180"/>
    </source>
</evidence>
<comment type="similarity">
    <text evidence="2">Belongs to the glycosyl hydrolase 79 family.</text>
</comment>
<dbReference type="GO" id="GO:0016798">
    <property type="term" value="F:hydrolase activity, acting on glycosyl bonds"/>
    <property type="evidence" value="ECO:0007669"/>
    <property type="project" value="InterPro"/>
</dbReference>
<evidence type="ECO:0000256" key="1">
    <source>
        <dbReference type="ARBA" id="ARBA00004613"/>
    </source>
</evidence>
<dbReference type="CTD" id="10855"/>
<dbReference type="InterPro" id="IPR005199">
    <property type="entry name" value="Glyco_hydro_79"/>
</dbReference>
<dbReference type="SUPFAM" id="SSF51445">
    <property type="entry name" value="(Trans)glycosidases"/>
    <property type="match status" value="1"/>
</dbReference>
<dbReference type="EC" id="3.2.1.166" evidence="10"/>
<evidence type="ECO:0000256" key="12">
    <source>
        <dbReference type="SAM" id="SignalP"/>
    </source>
</evidence>
<keyword evidence="6" id="KW-0130">Cell adhesion</keyword>
<sequence length="544" mass="60283">MLLLRAGVTMLVALIFLAVLREAALGGQESQVAHISADFSQVRARVNQRFLSVAIDSNLATEDMKFMQLLRSQKLRTLTQALSPAFLRFGGTKQDIMVFSPDEAPLDTPDFQRGGPSAGAARLCDGMVLPADLEERLKQDWPQQQLLLQEEETVSSYGKIKFSGDAMDMLYSFANCSGFDLIFGLNAALRTKTNSWDSRNAETLLAYCEQKGYNMSWELGNEPNSYEKKFGIRLDGHQLGQDFMHLRRILQASRLYRDASLYGPDISQPRGYRLTLLEKFLKSGAEAINVCTWHHYYVNGRETSRKDFLDPVVLDSLMAKTNEVLQIVDRVSPGKRVWLGETSSAYGGGAVGLSDTFLAGFMWLDKLGLAAKQGLDVVIRQALIGAGTYHLVDNNLDPVPDYWLSVLYKRLVGSEVLDAAFSSGDRDGRLRVYLHCTRRDRPDFRSGSVTLFALNLDEAMVQLALPHHVANSSAQAFVLEAGVSDPGDLQSRWVRLNGEVLKMVNDTTLPPLRGTTLPPGKPLRLPGFSFAFWVLQDAGAPACS</sequence>
<dbReference type="PANTHER" id="PTHR46145">
    <property type="entry name" value="HEPARANASE"/>
    <property type="match status" value="1"/>
</dbReference>
<dbReference type="GO" id="GO:0007160">
    <property type="term" value="P:cell-matrix adhesion"/>
    <property type="evidence" value="ECO:0007669"/>
    <property type="project" value="TreeGrafter"/>
</dbReference>
<protein>
    <recommendedName>
        <fullName evidence="11">Heparanase</fullName>
        <ecNumber evidence="10">3.2.1.166</ecNumber>
    </recommendedName>
</protein>
<dbReference type="OrthoDB" id="726732at2759"/>
<comment type="subcellular location">
    <subcellularLocation>
        <location evidence="1">Secreted</location>
    </subcellularLocation>
</comment>
<dbReference type="Proteomes" id="UP000261540">
    <property type="component" value="Unplaced"/>
</dbReference>
<dbReference type="STRING" id="1676925.ENSPKIP00000004674"/>
<keyword evidence="14" id="KW-1185">Reference proteome</keyword>
<dbReference type="GeneTree" id="ENSGT00390000004874"/>
<dbReference type="GO" id="GO:0060055">
    <property type="term" value="P:angiogenesis involved in wound healing"/>
    <property type="evidence" value="ECO:0007669"/>
    <property type="project" value="TreeGrafter"/>
</dbReference>
<evidence type="ECO:0000256" key="2">
    <source>
        <dbReference type="ARBA" id="ARBA00009800"/>
    </source>
</evidence>
<feature type="chain" id="PRO_5017409255" description="Heparanase" evidence="12">
    <location>
        <begin position="27"/>
        <end position="544"/>
    </location>
</feature>
<reference evidence="13" key="1">
    <citation type="submission" date="2025-08" db="UniProtKB">
        <authorList>
            <consortium name="Ensembl"/>
        </authorList>
    </citation>
    <scope>IDENTIFICATION</scope>
</reference>
<evidence type="ECO:0000256" key="7">
    <source>
        <dbReference type="ARBA" id="ARBA00023157"/>
    </source>
</evidence>
<dbReference type="AlphaFoldDB" id="A0A3B3QFY4"/>
<accession>A0A3B3QFY4</accession>
<evidence type="ECO:0000256" key="3">
    <source>
        <dbReference type="ARBA" id="ARBA00022525"/>
    </source>
</evidence>
<dbReference type="Ensembl" id="ENSPKIT00000028661.1">
    <property type="protein sequence ID" value="ENSPKIP00000004674.1"/>
    <property type="gene ID" value="ENSPKIG00000021681.1"/>
</dbReference>
<keyword evidence="4 12" id="KW-0732">Signal</keyword>
<evidence type="ECO:0000256" key="6">
    <source>
        <dbReference type="ARBA" id="ARBA00022889"/>
    </source>
</evidence>
<evidence type="ECO:0000256" key="11">
    <source>
        <dbReference type="ARBA" id="ARBA00040414"/>
    </source>
</evidence>
<evidence type="ECO:0000313" key="14">
    <source>
        <dbReference type="Proteomes" id="UP000261540"/>
    </source>
</evidence>
<proteinExistence type="inferred from homology"/>
<dbReference type="Gene3D" id="3.20.20.80">
    <property type="entry name" value="Glycosidases"/>
    <property type="match status" value="1"/>
</dbReference>
<dbReference type="GO" id="GO:0031012">
    <property type="term" value="C:extracellular matrix"/>
    <property type="evidence" value="ECO:0007669"/>
    <property type="project" value="TreeGrafter"/>
</dbReference>
<evidence type="ECO:0000256" key="5">
    <source>
        <dbReference type="ARBA" id="ARBA00022801"/>
    </source>
</evidence>
<reference evidence="13" key="2">
    <citation type="submission" date="2025-09" db="UniProtKB">
        <authorList>
            <consortium name="Ensembl"/>
        </authorList>
    </citation>
    <scope>IDENTIFICATION</scope>
</reference>
<keyword evidence="8" id="KW-0325">Glycoprotein</keyword>
<keyword evidence="5" id="KW-0378">Hydrolase</keyword>
<feature type="signal peptide" evidence="12">
    <location>
        <begin position="1"/>
        <end position="26"/>
    </location>
</feature>
<dbReference type="GO" id="GO:0005615">
    <property type="term" value="C:extracellular space"/>
    <property type="evidence" value="ECO:0007669"/>
    <property type="project" value="TreeGrafter"/>
</dbReference>
<dbReference type="GO" id="GO:0016020">
    <property type="term" value="C:membrane"/>
    <property type="evidence" value="ECO:0007669"/>
    <property type="project" value="InterPro"/>
</dbReference>
<keyword evidence="3" id="KW-0964">Secreted</keyword>
<evidence type="ECO:0000256" key="10">
    <source>
        <dbReference type="ARBA" id="ARBA00039100"/>
    </source>
</evidence>
<dbReference type="PANTHER" id="PTHR46145:SF3">
    <property type="entry name" value="HEPARANASE"/>
    <property type="match status" value="1"/>
</dbReference>
<dbReference type="KEGG" id="pki:111842231"/>
<evidence type="ECO:0000256" key="9">
    <source>
        <dbReference type="ARBA" id="ARBA00036917"/>
    </source>
</evidence>
<name>A0A3B3QFY4_9TELE</name>
<evidence type="ECO:0000256" key="4">
    <source>
        <dbReference type="ARBA" id="ARBA00022729"/>
    </source>
</evidence>
<organism evidence="13 14">
    <name type="scientific">Paramormyrops kingsleyae</name>
    <dbReference type="NCBI Taxonomy" id="1676925"/>
    <lineage>
        <taxon>Eukaryota</taxon>
        <taxon>Metazoa</taxon>
        <taxon>Chordata</taxon>
        <taxon>Craniata</taxon>
        <taxon>Vertebrata</taxon>
        <taxon>Euteleostomi</taxon>
        <taxon>Actinopterygii</taxon>
        <taxon>Neopterygii</taxon>
        <taxon>Teleostei</taxon>
        <taxon>Osteoglossocephala</taxon>
        <taxon>Osteoglossomorpha</taxon>
        <taxon>Osteoglossiformes</taxon>
        <taxon>Mormyridae</taxon>
        <taxon>Paramormyrops</taxon>
    </lineage>
</organism>
<dbReference type="InterPro" id="IPR017853">
    <property type="entry name" value="GH"/>
</dbReference>